<dbReference type="PROSITE" id="PS00359">
    <property type="entry name" value="RIBOSOMAL_L11"/>
    <property type="match status" value="1"/>
</dbReference>
<dbReference type="PANTHER" id="PTHR11661:SF1">
    <property type="entry name" value="LARGE RIBOSOMAL SUBUNIT PROTEIN UL11M"/>
    <property type="match status" value="1"/>
</dbReference>
<evidence type="ECO:0000313" key="13">
    <source>
        <dbReference type="Proteomes" id="UP000177027"/>
    </source>
</evidence>
<gene>
    <name evidence="7" type="primary">rplK</name>
    <name evidence="12" type="ORF">A3D06_00175</name>
</gene>
<comment type="PTM">
    <text evidence="7 9">One or more lysine residues are methylated.</text>
</comment>
<dbReference type="SUPFAM" id="SSF54747">
    <property type="entry name" value="Ribosomal L11/L12e N-terminal domain"/>
    <property type="match status" value="1"/>
</dbReference>
<evidence type="ECO:0000256" key="2">
    <source>
        <dbReference type="ARBA" id="ARBA00022481"/>
    </source>
</evidence>
<evidence type="ECO:0000256" key="8">
    <source>
        <dbReference type="RuleBase" id="RU003978"/>
    </source>
</evidence>
<dbReference type="InterPro" id="IPR020785">
    <property type="entry name" value="Ribosomal_uL11_CS"/>
</dbReference>
<dbReference type="Gene3D" id="1.10.10.250">
    <property type="entry name" value="Ribosomal protein L11, C-terminal domain"/>
    <property type="match status" value="1"/>
</dbReference>
<feature type="domain" description="Large ribosomal subunit protein uL11 C-terminal" evidence="10">
    <location>
        <begin position="72"/>
        <end position="139"/>
    </location>
</feature>
<evidence type="ECO:0000313" key="12">
    <source>
        <dbReference type="EMBL" id="OGK28914.1"/>
    </source>
</evidence>
<dbReference type="GO" id="GO:0022625">
    <property type="term" value="C:cytosolic large ribosomal subunit"/>
    <property type="evidence" value="ECO:0007669"/>
    <property type="project" value="TreeGrafter"/>
</dbReference>
<dbReference type="FunFam" id="1.10.10.250:FF:000001">
    <property type="entry name" value="50S ribosomal protein L11"/>
    <property type="match status" value="1"/>
</dbReference>
<protein>
    <recommendedName>
        <fullName evidence="7">Large ribosomal subunit protein uL11</fullName>
    </recommendedName>
</protein>
<evidence type="ECO:0000259" key="11">
    <source>
        <dbReference type="Pfam" id="PF03946"/>
    </source>
</evidence>
<dbReference type="InterPro" id="IPR006519">
    <property type="entry name" value="Ribosomal_uL11_bac-typ"/>
</dbReference>
<dbReference type="SMART" id="SM00649">
    <property type="entry name" value="RL11"/>
    <property type="match status" value="1"/>
</dbReference>
<dbReference type="InterPro" id="IPR020783">
    <property type="entry name" value="Ribosomal_uL11_C"/>
</dbReference>
<evidence type="ECO:0000256" key="1">
    <source>
        <dbReference type="ARBA" id="ARBA00010537"/>
    </source>
</evidence>
<evidence type="ECO:0000256" key="7">
    <source>
        <dbReference type="HAMAP-Rule" id="MF_00736"/>
    </source>
</evidence>
<dbReference type="SUPFAM" id="SSF46906">
    <property type="entry name" value="Ribosomal protein L11, C-terminal domain"/>
    <property type="match status" value="1"/>
</dbReference>
<reference evidence="12 13" key="1">
    <citation type="journal article" date="2016" name="Nat. Commun.">
        <title>Thousands of microbial genomes shed light on interconnected biogeochemical processes in an aquifer system.</title>
        <authorList>
            <person name="Anantharaman K."/>
            <person name="Brown C.T."/>
            <person name="Hug L.A."/>
            <person name="Sharon I."/>
            <person name="Castelle C.J."/>
            <person name="Probst A.J."/>
            <person name="Thomas B.C."/>
            <person name="Singh A."/>
            <person name="Wilkins M.J."/>
            <person name="Karaoz U."/>
            <person name="Brodie E.L."/>
            <person name="Williams K.H."/>
            <person name="Hubbard S.S."/>
            <person name="Banfield J.F."/>
        </authorList>
    </citation>
    <scope>NUCLEOTIDE SEQUENCE [LARGE SCALE GENOMIC DNA]</scope>
</reference>
<keyword evidence="4 7" id="KW-0694">RNA-binding</keyword>
<comment type="function">
    <text evidence="7 9">Forms part of the ribosomal stalk which helps the ribosome interact with GTP-bound translation factors.</text>
</comment>
<sequence>MAKKIKTQVKLNLPAGAATPAPPVGPVLGQHGIPIMDFIKQYNERTSQQKGQVIPAVITVYEDNSFTFVTKLSPVSEMIKKKLGIQKGGGNAGRENVAKLTKQQVKEIAEEKMKDLNAVDVEGAMNIVAGTARSMGIEVGE</sequence>
<dbReference type="NCBIfam" id="TIGR01632">
    <property type="entry name" value="L11_bact"/>
    <property type="match status" value="1"/>
</dbReference>
<dbReference type="Proteomes" id="UP000177027">
    <property type="component" value="Unassembled WGS sequence"/>
</dbReference>
<feature type="domain" description="Large ribosomal subunit protein uL11 N-terminal" evidence="11">
    <location>
        <begin position="9"/>
        <end position="66"/>
    </location>
</feature>
<comment type="similarity">
    <text evidence="1 7 8">Belongs to the universal ribosomal protein uL11 family.</text>
</comment>
<dbReference type="InterPro" id="IPR036769">
    <property type="entry name" value="Ribosomal_uL11_C_sf"/>
</dbReference>
<dbReference type="Pfam" id="PF03946">
    <property type="entry name" value="Ribosomal_L11_N"/>
    <property type="match status" value="1"/>
</dbReference>
<keyword evidence="3 7" id="KW-0699">rRNA-binding</keyword>
<accession>A0A1F7HD45</accession>
<dbReference type="InterPro" id="IPR000911">
    <property type="entry name" value="Ribosomal_uL11"/>
</dbReference>
<comment type="caution">
    <text evidence="12">The sequence shown here is derived from an EMBL/GenBank/DDBJ whole genome shotgun (WGS) entry which is preliminary data.</text>
</comment>
<dbReference type="FunFam" id="3.30.1550.10:FF:000005">
    <property type="entry name" value="50S ribosomal protein L11"/>
    <property type="match status" value="1"/>
</dbReference>
<evidence type="ECO:0000256" key="5">
    <source>
        <dbReference type="ARBA" id="ARBA00022980"/>
    </source>
</evidence>
<evidence type="ECO:0000259" key="10">
    <source>
        <dbReference type="Pfam" id="PF00298"/>
    </source>
</evidence>
<dbReference type="GO" id="GO:0006412">
    <property type="term" value="P:translation"/>
    <property type="evidence" value="ECO:0007669"/>
    <property type="project" value="UniProtKB-UniRule"/>
</dbReference>
<keyword evidence="2 7" id="KW-0488">Methylation</keyword>
<dbReference type="GO" id="GO:0070180">
    <property type="term" value="F:large ribosomal subunit rRNA binding"/>
    <property type="evidence" value="ECO:0007669"/>
    <property type="project" value="UniProtKB-UniRule"/>
</dbReference>
<organism evidence="12 13">
    <name type="scientific">Candidatus Roizmanbacteria bacterium RIFCSPHIGHO2_02_FULL_40_9</name>
    <dbReference type="NCBI Taxonomy" id="1802042"/>
    <lineage>
        <taxon>Bacteria</taxon>
        <taxon>Candidatus Roizmaniibacteriota</taxon>
    </lineage>
</organism>
<dbReference type="GO" id="GO:0003735">
    <property type="term" value="F:structural constituent of ribosome"/>
    <property type="evidence" value="ECO:0007669"/>
    <property type="project" value="InterPro"/>
</dbReference>
<evidence type="ECO:0000256" key="3">
    <source>
        <dbReference type="ARBA" id="ARBA00022730"/>
    </source>
</evidence>
<comment type="subunit">
    <text evidence="7">Part of the ribosomal stalk of the 50S ribosomal subunit. Interacts with L10 and the large rRNA to form the base of the stalk. L10 forms an elongated spine to which L12 dimers bind in a sequential fashion forming a multimeric L10(L12)X complex.</text>
</comment>
<evidence type="ECO:0000256" key="9">
    <source>
        <dbReference type="RuleBase" id="RU003979"/>
    </source>
</evidence>
<keyword evidence="6 7" id="KW-0687">Ribonucleoprotein</keyword>
<dbReference type="EMBL" id="MFZS01000020">
    <property type="protein sequence ID" value="OGK28914.1"/>
    <property type="molecule type" value="Genomic_DNA"/>
</dbReference>
<evidence type="ECO:0000256" key="4">
    <source>
        <dbReference type="ARBA" id="ARBA00022884"/>
    </source>
</evidence>
<evidence type="ECO:0000256" key="6">
    <source>
        <dbReference type="ARBA" id="ARBA00023274"/>
    </source>
</evidence>
<dbReference type="AlphaFoldDB" id="A0A1F7HD45"/>
<proteinExistence type="inferred from homology"/>
<dbReference type="PANTHER" id="PTHR11661">
    <property type="entry name" value="60S RIBOSOMAL PROTEIN L12"/>
    <property type="match status" value="1"/>
</dbReference>
<dbReference type="InterPro" id="IPR020784">
    <property type="entry name" value="Ribosomal_uL11_N"/>
</dbReference>
<dbReference type="HAMAP" id="MF_00736">
    <property type="entry name" value="Ribosomal_uL11"/>
    <property type="match status" value="1"/>
</dbReference>
<keyword evidence="5 7" id="KW-0689">Ribosomal protein</keyword>
<dbReference type="InterPro" id="IPR036796">
    <property type="entry name" value="Ribosomal_uL11_N_sf"/>
</dbReference>
<dbReference type="Pfam" id="PF00298">
    <property type="entry name" value="Ribosomal_L11"/>
    <property type="match status" value="1"/>
</dbReference>
<dbReference type="Gene3D" id="3.30.1550.10">
    <property type="entry name" value="Ribosomal protein L11/L12, N-terminal domain"/>
    <property type="match status" value="1"/>
</dbReference>
<dbReference type="CDD" id="cd00349">
    <property type="entry name" value="Ribosomal_L11"/>
    <property type="match status" value="1"/>
</dbReference>
<name>A0A1F7HD45_9BACT</name>